<dbReference type="OrthoDB" id="4047914at2759"/>
<evidence type="ECO:0000256" key="3">
    <source>
        <dbReference type="ARBA" id="ARBA00022692"/>
    </source>
</evidence>
<protein>
    <recommendedName>
        <fullName evidence="6">Dolichyl-diphosphooligosaccharide-protein glycosyltransferase subunit OST5</fullName>
    </recommendedName>
</protein>
<dbReference type="Pfam" id="PF05251">
    <property type="entry name" value="Ost5"/>
    <property type="match status" value="1"/>
</dbReference>
<evidence type="ECO:0000313" key="8">
    <source>
        <dbReference type="Proteomes" id="UP000031516"/>
    </source>
</evidence>
<sequence>MNYETLFKLHKSAPQFESLIPLEKQPYFAAVSLLLAVASLSPILLSSALPEEYEGQNKKKPFSVYEFLKFIVLAGFGSLFLGIAIVFLTNSFGVYV</sequence>
<dbReference type="EMBL" id="CCBQ010000001">
    <property type="protein sequence ID" value="CDO91716.1"/>
    <property type="molecule type" value="Genomic_DNA"/>
</dbReference>
<dbReference type="Proteomes" id="UP000031516">
    <property type="component" value="Unassembled WGS sequence"/>
</dbReference>
<comment type="subcellular location">
    <subcellularLocation>
        <location evidence="1 6">Membrane</location>
        <topology evidence="1 6">Multi-pass membrane protein</topology>
    </subcellularLocation>
</comment>
<comment type="function">
    <text evidence="6">Subunit of the oligosaccharyl transferase (OST) complex that catalyzes the initial transfer of a defined glycan (Glc(3)Man(9)GlcNAc(2) in eukaryotes) from the lipid carrier dolichol-pyrophosphate to an asparagine residue within an Asn-X-Ser/Thr consensus motif in nascent polypeptide chains, the first step in protein N-glycosylation. N-glycosylation occurs cotranslationally and the complex associates with the Sec61 complex at the channel-forming translocon complex that mediates protein translocation across the endoplasmic reticulum (ER). All subunits are required for a maximal enzyme activity.</text>
</comment>
<evidence type="ECO:0000256" key="1">
    <source>
        <dbReference type="ARBA" id="ARBA00004141"/>
    </source>
</evidence>
<dbReference type="AlphaFoldDB" id="A0A0A8L0G7"/>
<evidence type="ECO:0000313" key="7">
    <source>
        <dbReference type="EMBL" id="CDO91716.1"/>
    </source>
</evidence>
<accession>A0A0A8L0G7</accession>
<keyword evidence="8" id="KW-1185">Reference proteome</keyword>
<comment type="caution">
    <text evidence="7">The sequence shown here is derived from an EMBL/GenBank/DDBJ whole genome shotgun (WGS) entry which is preliminary data.</text>
</comment>
<evidence type="ECO:0000256" key="4">
    <source>
        <dbReference type="ARBA" id="ARBA00022989"/>
    </source>
</evidence>
<reference evidence="7 8" key="1">
    <citation type="submission" date="2014-03" db="EMBL/GenBank/DDBJ databases">
        <title>The genome of Kluyveromyces dobzhanskii.</title>
        <authorList>
            <person name="Nystedt B."/>
            <person name="Astrom S."/>
        </authorList>
    </citation>
    <scope>NUCLEOTIDE SEQUENCE [LARGE SCALE GENOMIC DNA]</scope>
    <source>
        <strain evidence="7 8">CBS 2104</strain>
    </source>
</reference>
<name>A0A0A8L0G7_9SACH</name>
<comment type="similarity">
    <text evidence="2 6">Belongs to the OST5 family.</text>
</comment>
<dbReference type="GO" id="GO:0006487">
    <property type="term" value="P:protein N-linked glycosylation"/>
    <property type="evidence" value="ECO:0007669"/>
    <property type="project" value="UniProtKB-UniRule"/>
</dbReference>
<feature type="transmembrane region" description="Helical" evidence="6">
    <location>
        <begin position="27"/>
        <end position="49"/>
    </location>
</feature>
<keyword evidence="4 6" id="KW-1133">Transmembrane helix</keyword>
<proteinExistence type="inferred from homology"/>
<dbReference type="InterPro" id="IPR007915">
    <property type="entry name" value="TMEM258/Ost5"/>
</dbReference>
<dbReference type="GO" id="GO:0008250">
    <property type="term" value="C:oligosaccharyltransferase complex"/>
    <property type="evidence" value="ECO:0007669"/>
    <property type="project" value="UniProtKB-UniRule"/>
</dbReference>
<evidence type="ECO:0000256" key="5">
    <source>
        <dbReference type="ARBA" id="ARBA00023136"/>
    </source>
</evidence>
<comment type="subunit">
    <text evidence="6">Component of the oligosaccharyltransferase (OST) complex.</text>
</comment>
<gene>
    <name evidence="7" type="ORF">KLDO_g48B</name>
</gene>
<organism evidence="7 8">
    <name type="scientific">Kluyveromyces dobzhanskii CBS 2104</name>
    <dbReference type="NCBI Taxonomy" id="1427455"/>
    <lineage>
        <taxon>Eukaryota</taxon>
        <taxon>Fungi</taxon>
        <taxon>Dikarya</taxon>
        <taxon>Ascomycota</taxon>
        <taxon>Saccharomycotina</taxon>
        <taxon>Saccharomycetes</taxon>
        <taxon>Saccharomycetales</taxon>
        <taxon>Saccharomycetaceae</taxon>
        <taxon>Kluyveromyces</taxon>
    </lineage>
</organism>
<feature type="transmembrane region" description="Helical" evidence="6">
    <location>
        <begin position="70"/>
        <end position="95"/>
    </location>
</feature>
<keyword evidence="5 6" id="KW-0472">Membrane</keyword>
<evidence type="ECO:0000256" key="6">
    <source>
        <dbReference type="RuleBase" id="RU367008"/>
    </source>
</evidence>
<evidence type="ECO:0000256" key="2">
    <source>
        <dbReference type="ARBA" id="ARBA00009825"/>
    </source>
</evidence>
<keyword evidence="3 6" id="KW-0812">Transmembrane</keyword>